<dbReference type="NCBIfam" id="TIGR01063">
    <property type="entry name" value="gyrA"/>
    <property type="match status" value="1"/>
</dbReference>
<keyword evidence="6 8" id="KW-0238">DNA-binding</keyword>
<dbReference type="EC" id="5.6.2.2" evidence="8"/>
<dbReference type="Pfam" id="PF00521">
    <property type="entry name" value="DNA_topoisoIV"/>
    <property type="match status" value="1"/>
</dbReference>
<keyword evidence="13" id="KW-1185">Reference proteome</keyword>
<evidence type="ECO:0000256" key="3">
    <source>
        <dbReference type="ARBA" id="ARBA00022741"/>
    </source>
</evidence>
<feature type="compositionally biased region" description="Gly residues" evidence="10">
    <location>
        <begin position="900"/>
        <end position="913"/>
    </location>
</feature>
<dbReference type="InterPro" id="IPR050220">
    <property type="entry name" value="Type_II_DNA_Topoisomerases"/>
</dbReference>
<evidence type="ECO:0000256" key="4">
    <source>
        <dbReference type="ARBA" id="ARBA00022840"/>
    </source>
</evidence>
<gene>
    <name evidence="8 12" type="primary">gyrA</name>
    <name evidence="12" type="ORF">ACFPMG_16360</name>
</gene>
<reference evidence="13" key="1">
    <citation type="journal article" date="2019" name="Int. J. Syst. Evol. Microbiol.">
        <title>The Global Catalogue of Microorganisms (GCM) 10K type strain sequencing project: providing services to taxonomists for standard genome sequencing and annotation.</title>
        <authorList>
            <consortium name="The Broad Institute Genomics Platform"/>
            <consortium name="The Broad Institute Genome Sequencing Center for Infectious Disease"/>
            <person name="Wu L."/>
            <person name="Ma J."/>
        </authorList>
    </citation>
    <scope>NUCLEOTIDE SEQUENCE [LARGE SCALE GENOMIC DNA]</scope>
    <source>
        <strain evidence="13">CCUG 58760</strain>
    </source>
</reference>
<dbReference type="SUPFAM" id="SSF56719">
    <property type="entry name" value="Type II DNA topoisomerase"/>
    <property type="match status" value="1"/>
</dbReference>
<dbReference type="PANTHER" id="PTHR43493">
    <property type="entry name" value="DNA GYRASE/TOPOISOMERASE SUBUNIT A"/>
    <property type="match status" value="1"/>
</dbReference>
<evidence type="ECO:0000256" key="2">
    <source>
        <dbReference type="ARBA" id="ARBA00008263"/>
    </source>
</evidence>
<dbReference type="HAMAP" id="MF_01897">
    <property type="entry name" value="GyrA"/>
    <property type="match status" value="1"/>
</dbReference>
<name>A0ABW0G7H0_9PROT</name>
<feature type="short sequence motif" description="GyrA-box" evidence="8">
    <location>
        <begin position="555"/>
        <end position="561"/>
    </location>
</feature>
<comment type="function">
    <text evidence="8">A type II topoisomerase that negatively supercoils closed circular double-stranded (ds) DNA in an ATP-dependent manner to modulate DNA topology and maintain chromosomes in an underwound state. Negative supercoiling favors strand separation, and DNA replication, transcription, recombination and repair, all of which involve strand separation. Also able to catalyze the interconversion of other topological isomers of dsDNA rings, including catenanes and knotted rings. Type II topoisomerases break and join 2 DNA strands simultaneously in an ATP-dependent manner.</text>
</comment>
<dbReference type="Gene3D" id="3.90.199.10">
    <property type="entry name" value="Topoisomerase II, domain 5"/>
    <property type="match status" value="1"/>
</dbReference>
<dbReference type="SUPFAM" id="SSF101904">
    <property type="entry name" value="GyrA/ParC C-terminal domain-like"/>
    <property type="match status" value="1"/>
</dbReference>
<feature type="domain" description="Topo IIA-type catalytic" evidence="11">
    <location>
        <begin position="38"/>
        <end position="534"/>
    </location>
</feature>
<keyword evidence="4 8" id="KW-0067">ATP-binding</keyword>
<evidence type="ECO:0000256" key="6">
    <source>
        <dbReference type="ARBA" id="ARBA00023125"/>
    </source>
</evidence>
<comment type="catalytic activity">
    <reaction evidence="1 8 9">
        <text>ATP-dependent breakage, passage and rejoining of double-stranded DNA.</text>
        <dbReference type="EC" id="5.6.2.2"/>
    </reaction>
</comment>
<keyword evidence="7 8" id="KW-0413">Isomerase</keyword>
<evidence type="ECO:0000256" key="9">
    <source>
        <dbReference type="PROSITE-ProRule" id="PRU01384"/>
    </source>
</evidence>
<evidence type="ECO:0000256" key="7">
    <source>
        <dbReference type="ARBA" id="ARBA00023235"/>
    </source>
</evidence>
<evidence type="ECO:0000256" key="10">
    <source>
        <dbReference type="SAM" id="MobiDB-lite"/>
    </source>
</evidence>
<proteinExistence type="inferred from homology"/>
<dbReference type="Gene3D" id="2.120.10.90">
    <property type="entry name" value="DNA gyrase/topoisomerase IV, subunit A, C-terminal"/>
    <property type="match status" value="1"/>
</dbReference>
<keyword evidence="3 8" id="KW-0547">Nucleotide-binding</keyword>
<comment type="miscellaneous">
    <text evidence="8">Few gyrases are as efficient as E.coli at forming negative supercoils. Not all organisms have 2 type II topoisomerases; in organisms with a single type II topoisomerase this enzyme also has to decatenate newly replicated chromosomes.</text>
</comment>
<keyword evidence="8" id="KW-0963">Cytoplasm</keyword>
<organism evidence="12 13">
    <name type="scientific">Azospirillum himalayense</name>
    <dbReference type="NCBI Taxonomy" id="654847"/>
    <lineage>
        <taxon>Bacteria</taxon>
        <taxon>Pseudomonadati</taxon>
        <taxon>Pseudomonadota</taxon>
        <taxon>Alphaproteobacteria</taxon>
        <taxon>Rhodospirillales</taxon>
        <taxon>Azospirillaceae</taxon>
        <taxon>Azospirillum</taxon>
    </lineage>
</organism>
<dbReference type="InterPro" id="IPR002205">
    <property type="entry name" value="Topo_IIA_dom_A"/>
</dbReference>
<keyword evidence="5 8" id="KW-0799">Topoisomerase</keyword>
<dbReference type="EMBL" id="JBHSLC010000033">
    <property type="protein sequence ID" value="MFC5356585.1"/>
    <property type="molecule type" value="Genomic_DNA"/>
</dbReference>
<comment type="subcellular location">
    <subcellularLocation>
        <location evidence="8">Cytoplasm</location>
    </subcellularLocation>
</comment>
<protein>
    <recommendedName>
        <fullName evidence="8">DNA gyrase subunit A</fullName>
        <ecNumber evidence="8">5.6.2.2</ecNumber>
    </recommendedName>
</protein>
<dbReference type="Gene3D" id="3.30.1360.40">
    <property type="match status" value="1"/>
</dbReference>
<dbReference type="PANTHER" id="PTHR43493:SF5">
    <property type="entry name" value="DNA GYRASE SUBUNIT A, CHLOROPLASTIC_MITOCHONDRIAL"/>
    <property type="match status" value="1"/>
</dbReference>
<accession>A0ABW0G7H0</accession>
<evidence type="ECO:0000313" key="12">
    <source>
        <dbReference type="EMBL" id="MFC5356585.1"/>
    </source>
</evidence>
<dbReference type="Pfam" id="PF03989">
    <property type="entry name" value="DNA_gyraseA_C"/>
    <property type="match status" value="6"/>
</dbReference>
<evidence type="ECO:0000256" key="8">
    <source>
        <dbReference type="HAMAP-Rule" id="MF_01897"/>
    </source>
</evidence>
<dbReference type="InterPro" id="IPR013757">
    <property type="entry name" value="Topo_IIA_A_a_sf"/>
</dbReference>
<comment type="subunit">
    <text evidence="8">Heterotetramer, composed of two GyrA and two GyrB chains. In the heterotetramer, GyrA contains the active site tyrosine that forms a transient covalent intermediate with DNA, while GyrB binds cofactors and catalyzes ATP hydrolysis.</text>
</comment>
<feature type="active site" description="O-(5'-phospho-DNA)-tyrosine intermediate" evidence="8 9">
    <location>
        <position position="126"/>
    </location>
</feature>
<dbReference type="InterPro" id="IPR005743">
    <property type="entry name" value="GyrA"/>
</dbReference>
<dbReference type="InterPro" id="IPR006691">
    <property type="entry name" value="GyrA/parC_rep"/>
</dbReference>
<dbReference type="SMART" id="SM00434">
    <property type="entry name" value="TOP4c"/>
    <property type="match status" value="1"/>
</dbReference>
<evidence type="ECO:0000256" key="1">
    <source>
        <dbReference type="ARBA" id="ARBA00000185"/>
    </source>
</evidence>
<dbReference type="CDD" id="cd00187">
    <property type="entry name" value="TOP4c"/>
    <property type="match status" value="1"/>
</dbReference>
<feature type="region of interest" description="Disordered" evidence="10">
    <location>
        <begin position="889"/>
        <end position="935"/>
    </location>
</feature>
<comment type="similarity">
    <text evidence="2 8">Belongs to the type II topoisomerase GyrA/ParC subunit family.</text>
</comment>
<dbReference type="InterPro" id="IPR013760">
    <property type="entry name" value="Topo_IIA-like_dom_sf"/>
</dbReference>
<sequence>MSTTPLPPASDIAPVTIEDEMRRSYLDYAMSVIVSRALPDVRDGLKPVHRRILYAMKEGGYDSTKPYKKSARIVGDVMGKYHPHGDSAIYDAMVRMAQDFSMRLPLIDGQGNFGSMDGDPPAAMRYTEARLAKAAEALLDDIDKDTVDFQANYDDSGKEPTVVPARFPNLLVNGAGGIAVGMATNIPTHNLGEVVDACCAYIDNNDVTLEELIEIVPGPDFPTGGMILGRSGVRSALMTGRGSVIIRAKTDIEEVRKDRLAIVATEIPYQVNKSKLMERIGEVVNDKTIEGIADLRDESDRDGVRVVIELKRDAVPDVVLAQLFRHTQLQTSFGVNMLALNGGRPELMDLKAIIAAFVRFREQVITRRTEFLLGKARERAHTLVGLAVAVANLDAMIALIRSAPDPVWAREQMMEREWPAMDVAPLIALIDEPGRGVSENGTYRLSEEQARAILDLRLHRLTGLERDRIGAELKDVTDQIADYLETLANRAKLLGILRDELVEMKERFGTPRRTEIQELEFEADIEDLIQREDMVVTVSQSGYVKRVPLSTYRAQKRGGKGRSGMSMKAEDAVSDLFVANTHTPLLLFSSRGMVYKLKVYRLPLGNPQARGKAFVNLLPLIDGETITTVLPLPEDEAVWADLHVVFATSKGNVRRNRLSDFANIRSNGLIAMKLEEEGERLIAVRTCSEADDVLLATGGGKCIRFEVADVRVFAGRTSTGVRGIRLADGDEVISMTTLHHVESSPEERAAFLKRKREEGIDMEGEAAPEADEVPTEAVMLSAERYEELKGLEQYVLTVTERGYGKRTSSYEYRVTGRGGQGIWNMEMGERNGSIVAAFPVEDSHQVMMVTNGGQVIRMPIHDVRIAGRKTLGVTLFRVGADERVVSVASIAEDEDTNGNGTNGNGGDPNGGGTASVEDAAGNEAAPGDTPGDTIE</sequence>
<dbReference type="GO" id="GO:0003918">
    <property type="term" value="F:DNA topoisomerase type II (double strand cut, ATP-hydrolyzing) activity"/>
    <property type="evidence" value="ECO:0007669"/>
    <property type="project" value="UniProtKB-EC"/>
</dbReference>
<dbReference type="RefSeq" id="WP_376996220.1">
    <property type="nucleotide sequence ID" value="NZ_JBHSLC010000033.1"/>
</dbReference>
<dbReference type="NCBIfam" id="NF004044">
    <property type="entry name" value="PRK05561.1"/>
    <property type="match status" value="1"/>
</dbReference>
<dbReference type="Proteomes" id="UP001596166">
    <property type="component" value="Unassembled WGS sequence"/>
</dbReference>
<comment type="caution">
    <text evidence="12">The sequence shown here is derived from an EMBL/GenBank/DDBJ whole genome shotgun (WGS) entry which is preliminary data.</text>
</comment>
<dbReference type="InterPro" id="IPR035516">
    <property type="entry name" value="Gyrase/topoIV_suA_C"/>
</dbReference>
<evidence type="ECO:0000259" key="11">
    <source>
        <dbReference type="PROSITE" id="PS52040"/>
    </source>
</evidence>
<evidence type="ECO:0000256" key="5">
    <source>
        <dbReference type="ARBA" id="ARBA00023029"/>
    </source>
</evidence>
<dbReference type="PROSITE" id="PS52040">
    <property type="entry name" value="TOPO_IIA"/>
    <property type="match status" value="1"/>
</dbReference>
<evidence type="ECO:0000313" key="13">
    <source>
        <dbReference type="Proteomes" id="UP001596166"/>
    </source>
</evidence>
<dbReference type="InterPro" id="IPR013758">
    <property type="entry name" value="Topo_IIA_A/C_ab"/>
</dbReference>
<dbReference type="Gene3D" id="1.10.268.10">
    <property type="entry name" value="Topoisomerase, domain 3"/>
    <property type="match status" value="1"/>
</dbReference>
<dbReference type="NCBIfam" id="NF004043">
    <property type="entry name" value="PRK05560.1"/>
    <property type="match status" value="1"/>
</dbReference>